<feature type="region of interest" description="Disordered" evidence="1">
    <location>
        <begin position="56"/>
        <end position="83"/>
    </location>
</feature>
<comment type="caution">
    <text evidence="2">The sequence shown here is derived from an EMBL/GenBank/DDBJ whole genome shotgun (WGS) entry which is preliminary data.</text>
</comment>
<accession>A0AA87ZKB1</accession>
<keyword evidence="3" id="KW-1185">Reference proteome</keyword>
<protein>
    <submittedName>
        <fullName evidence="2">Uncharacterized protein</fullName>
    </submittedName>
</protein>
<gene>
    <name evidence="2" type="ORF">TIFTF001_046722</name>
</gene>
<evidence type="ECO:0000256" key="1">
    <source>
        <dbReference type="SAM" id="MobiDB-lite"/>
    </source>
</evidence>
<proteinExistence type="predicted"/>
<feature type="compositionally biased region" description="Basic and acidic residues" evidence="1">
    <location>
        <begin position="71"/>
        <end position="83"/>
    </location>
</feature>
<name>A0AA87ZKB1_FICCA</name>
<evidence type="ECO:0000313" key="2">
    <source>
        <dbReference type="EMBL" id="GMN33645.1"/>
    </source>
</evidence>
<dbReference type="EMBL" id="BTGU01004903">
    <property type="protein sequence ID" value="GMN33645.1"/>
    <property type="molecule type" value="Genomic_DNA"/>
</dbReference>
<dbReference type="Proteomes" id="UP001187192">
    <property type="component" value="Unassembled WGS sequence"/>
</dbReference>
<organism evidence="2 3">
    <name type="scientific">Ficus carica</name>
    <name type="common">Common fig</name>
    <dbReference type="NCBI Taxonomy" id="3494"/>
    <lineage>
        <taxon>Eukaryota</taxon>
        <taxon>Viridiplantae</taxon>
        <taxon>Streptophyta</taxon>
        <taxon>Embryophyta</taxon>
        <taxon>Tracheophyta</taxon>
        <taxon>Spermatophyta</taxon>
        <taxon>Magnoliopsida</taxon>
        <taxon>eudicotyledons</taxon>
        <taxon>Gunneridae</taxon>
        <taxon>Pentapetalae</taxon>
        <taxon>rosids</taxon>
        <taxon>fabids</taxon>
        <taxon>Rosales</taxon>
        <taxon>Moraceae</taxon>
        <taxon>Ficeae</taxon>
        <taxon>Ficus</taxon>
    </lineage>
</organism>
<sequence length="83" mass="8938">METSHRAGSIGGCEQLTMGRTNPLEGKVPHQLTPLPLYPTHDLHMEVAIAPRPPNARHAVATSIPPCGATKPRDNSGDYCEKL</sequence>
<reference evidence="2" key="1">
    <citation type="submission" date="2023-07" db="EMBL/GenBank/DDBJ databases">
        <title>draft genome sequence of fig (Ficus carica).</title>
        <authorList>
            <person name="Takahashi T."/>
            <person name="Nishimura K."/>
        </authorList>
    </citation>
    <scope>NUCLEOTIDE SEQUENCE</scope>
</reference>
<evidence type="ECO:0000313" key="3">
    <source>
        <dbReference type="Proteomes" id="UP001187192"/>
    </source>
</evidence>
<feature type="region of interest" description="Disordered" evidence="1">
    <location>
        <begin position="1"/>
        <end position="28"/>
    </location>
</feature>
<dbReference type="AlphaFoldDB" id="A0AA87ZKB1"/>